<reference evidence="2 3" key="1">
    <citation type="submission" date="2024-02" db="EMBL/GenBank/DDBJ databases">
        <title>Chromosome-scale genome assembly of the rough periwinkle Littorina saxatilis.</title>
        <authorList>
            <person name="De Jode A."/>
            <person name="Faria R."/>
            <person name="Formenti G."/>
            <person name="Sims Y."/>
            <person name="Smith T.P."/>
            <person name="Tracey A."/>
            <person name="Wood J.M.D."/>
            <person name="Zagrodzka Z.B."/>
            <person name="Johannesson K."/>
            <person name="Butlin R.K."/>
            <person name="Leder E.H."/>
        </authorList>
    </citation>
    <scope>NUCLEOTIDE SEQUENCE [LARGE SCALE GENOMIC DNA]</scope>
    <source>
        <strain evidence="2">Snail1</strain>
        <tissue evidence="2">Muscle</tissue>
    </source>
</reference>
<dbReference type="PROSITE" id="PS50878">
    <property type="entry name" value="RT_POL"/>
    <property type="match status" value="1"/>
</dbReference>
<dbReference type="AlphaFoldDB" id="A0AAN9BJU6"/>
<dbReference type="PANTHER" id="PTHR21301">
    <property type="entry name" value="REVERSE TRANSCRIPTASE"/>
    <property type="match status" value="1"/>
</dbReference>
<evidence type="ECO:0000313" key="2">
    <source>
        <dbReference type="EMBL" id="KAK7106797.1"/>
    </source>
</evidence>
<dbReference type="Proteomes" id="UP001374579">
    <property type="component" value="Unassembled WGS sequence"/>
</dbReference>
<evidence type="ECO:0000313" key="3">
    <source>
        <dbReference type="Proteomes" id="UP001374579"/>
    </source>
</evidence>
<keyword evidence="3" id="KW-1185">Reference proteome</keyword>
<accession>A0AAN9BJU6</accession>
<dbReference type="EMBL" id="JBAMIC010000007">
    <property type="protein sequence ID" value="KAK7106797.1"/>
    <property type="molecule type" value="Genomic_DNA"/>
</dbReference>
<protein>
    <recommendedName>
        <fullName evidence="1">Reverse transcriptase domain-containing protein</fullName>
    </recommendedName>
</protein>
<sequence length="677" mass="75790">MAVLGSVPRPPTSQDIFIQLFQPGSRNLPPCGKSAHVELYISQCQADIKALKPKPIKQSNLSESELVALKSLQQRSDIVIKPADKGGAVVVWDRGMYIQEANRQLHNTTAYQSPTEPTLLSDKKLIAQTIKTAVTQNKLPPTAKHLNKSQVQQPKLYLLPKIHKPDSPGRPIVSACSCPTEHLSQYLDHLLQPIVQTLPSYIKDTTHALHLLGEINNNPSFHPNLLFTMDVCSLYTSIPHSDGLQALQFFLDNRSVRDPPTPILLRLAELVLTLNTFEFDGQVFHQISGVAMGTKMGPSYACLFMGHLESQIRSTYTGPQPELCKRYIDDCLGATSLSLSDLTDYIHFVSNYHPSIKFTFDISPSAVAFLDLNISLSDSILSTSVHYKDTDAHTYLTFHSSHPSSTIRSIPFSQFLRLRRICSDTDDFEEKAAEMSDFFLQRDYPSSLLNVALHKVRCIPRQVALQPSSTSDRSDRPVAVLTHHPHNLPVRHILKTNWFILKSSPSVGETFSLPPLLASRRDCNLRDSLVRSSLRSPVPLQPGTHACQNPRCHTCPHICHSTTLTGPQKDFNIKRTFSCTSRNLIYAISCLKCPKVLYIGETERTLSTRFTEHLADIRHRRCRSVAQHFNSSNHTSLDARVKGVWQMYSTSTDRKQVESDFILSLGTSTPDGLNAKM</sequence>
<gene>
    <name evidence="2" type="ORF">V1264_018011</name>
</gene>
<dbReference type="InterPro" id="IPR058912">
    <property type="entry name" value="HTH_animal"/>
</dbReference>
<organism evidence="2 3">
    <name type="scientific">Littorina saxatilis</name>
    <dbReference type="NCBI Taxonomy" id="31220"/>
    <lineage>
        <taxon>Eukaryota</taxon>
        <taxon>Metazoa</taxon>
        <taxon>Spiralia</taxon>
        <taxon>Lophotrochozoa</taxon>
        <taxon>Mollusca</taxon>
        <taxon>Gastropoda</taxon>
        <taxon>Caenogastropoda</taxon>
        <taxon>Littorinimorpha</taxon>
        <taxon>Littorinoidea</taxon>
        <taxon>Littorinidae</taxon>
        <taxon>Littorina</taxon>
    </lineage>
</organism>
<proteinExistence type="predicted"/>
<name>A0AAN9BJU6_9CAEN</name>
<dbReference type="Pfam" id="PF26215">
    <property type="entry name" value="HTH_animal"/>
    <property type="match status" value="1"/>
</dbReference>
<comment type="caution">
    <text evidence="2">The sequence shown here is derived from an EMBL/GenBank/DDBJ whole genome shotgun (WGS) entry which is preliminary data.</text>
</comment>
<evidence type="ECO:0000259" key="1">
    <source>
        <dbReference type="PROSITE" id="PS50878"/>
    </source>
</evidence>
<dbReference type="PANTHER" id="PTHR21301:SF10">
    <property type="entry name" value="REVERSE TRANSCRIPTASE DOMAIN-CONTAINING PROTEIN"/>
    <property type="match status" value="1"/>
</dbReference>
<dbReference type="InterPro" id="IPR000477">
    <property type="entry name" value="RT_dom"/>
</dbReference>
<feature type="domain" description="Reverse transcriptase" evidence="1">
    <location>
        <begin position="140"/>
        <end position="385"/>
    </location>
</feature>
<dbReference type="CDD" id="cd10442">
    <property type="entry name" value="GIY-YIG_PLEs"/>
    <property type="match status" value="1"/>
</dbReference>